<evidence type="ECO:0000313" key="3">
    <source>
        <dbReference type="EMBL" id="ODV78059.1"/>
    </source>
</evidence>
<dbReference type="STRING" id="984487.A0A1E4SEU9"/>
<feature type="coiled-coil region" evidence="1">
    <location>
        <begin position="71"/>
        <end position="98"/>
    </location>
</feature>
<feature type="region of interest" description="Disordered" evidence="2">
    <location>
        <begin position="276"/>
        <end position="317"/>
    </location>
</feature>
<feature type="compositionally biased region" description="Basic and acidic residues" evidence="2">
    <location>
        <begin position="276"/>
        <end position="300"/>
    </location>
</feature>
<name>A0A1E4SEU9_9ASCO</name>
<protein>
    <recommendedName>
        <fullName evidence="5">Shugoshin N-terminal coiled-coil domain-containing protein</fullName>
    </recommendedName>
</protein>
<sequence length="502" mass="57539">MARKSIDFSQSLLKFQGSVPDRSEPKNPAVSARFRPFEDPKQSSPPQDDLANEKSLKHKYTQQNTLLARTNAMMQRKMNDMETRLVELSNENNKLKKSHTNRSVENKRQLEHKVEMIEGKLFEKFADILQLMKHLRWEEGLTANPQLDVLNEINRPITSTPIESEPTMGSPFGLIGPSGSMFGQNEGIPKSLHPEEVPDFSKDVTDSQVNQTFLDEEVTEYAKIDKFSTILEDKEPSETSKIADPDPVQAEIPKSPSPQISTSDWLAKANELIKENELSKSRKAKSSEWNENEKQKHHEQTVTNTQHEIPPKKVKHKGKALVVNTEFKGEIEQQQNLESKSPIIDLRSSREVSSEIEDIKEEPVGRPRRARKKVDYKPVPLRAKMRRESVKLLDAVGENVLINYAVSKRPTDEEVERKRRNDEEQNDSSTKRKPLSVLKDNVIRNSNPESKTVISPNAPILEQDKENQMDMSVFDFEEGGPRRRSVYVGKKTARRNRRQTMM</sequence>
<dbReference type="GeneID" id="30981063"/>
<evidence type="ECO:0000256" key="1">
    <source>
        <dbReference type="SAM" id="Coils"/>
    </source>
</evidence>
<keyword evidence="1" id="KW-0175">Coiled coil</keyword>
<feature type="region of interest" description="Disordered" evidence="2">
    <location>
        <begin position="329"/>
        <end position="375"/>
    </location>
</feature>
<feature type="region of interest" description="Disordered" evidence="2">
    <location>
        <begin position="406"/>
        <end position="436"/>
    </location>
</feature>
<feature type="region of interest" description="Disordered" evidence="2">
    <location>
        <begin position="235"/>
        <end position="263"/>
    </location>
</feature>
<reference evidence="4" key="1">
    <citation type="submission" date="2016-05" db="EMBL/GenBank/DDBJ databases">
        <title>Comparative genomics of biotechnologically important yeasts.</title>
        <authorList>
            <consortium name="DOE Joint Genome Institute"/>
            <person name="Riley R."/>
            <person name="Haridas S."/>
            <person name="Wolfe K.H."/>
            <person name="Lopes M.R."/>
            <person name="Hittinger C.T."/>
            <person name="Goker M."/>
            <person name="Salamov A."/>
            <person name="Wisecaver J."/>
            <person name="Long T.M."/>
            <person name="Aerts A.L."/>
            <person name="Barry K."/>
            <person name="Choi C."/>
            <person name="Clum A."/>
            <person name="Coughlan A.Y."/>
            <person name="Deshpande S."/>
            <person name="Douglass A.P."/>
            <person name="Hanson S.J."/>
            <person name="Klenk H.-P."/>
            <person name="Labutti K."/>
            <person name="Lapidus A."/>
            <person name="Lindquist E."/>
            <person name="Lipzen A."/>
            <person name="Meier-Kolthoff J.P."/>
            <person name="Ohm R.A."/>
            <person name="Otillar R.P."/>
            <person name="Pangilinan J."/>
            <person name="Peng Y."/>
            <person name="Rokas A."/>
            <person name="Rosa C.A."/>
            <person name="Scheuner C."/>
            <person name="Sibirny A.A."/>
            <person name="Slot J.C."/>
            <person name="Stielow J.B."/>
            <person name="Sun H."/>
            <person name="Kurtzman C.P."/>
            <person name="Blackwell M."/>
            <person name="Grigoriev I.V."/>
            <person name="Jeffries T.W."/>
        </authorList>
    </citation>
    <scope>NUCLEOTIDE SEQUENCE [LARGE SCALE GENOMIC DNA]</scope>
    <source>
        <strain evidence="4">NRRL Y-17324</strain>
    </source>
</reference>
<dbReference type="Proteomes" id="UP000094285">
    <property type="component" value="Unassembled WGS sequence"/>
</dbReference>
<accession>A0A1E4SEU9</accession>
<dbReference type="RefSeq" id="XP_020063181.1">
    <property type="nucleotide sequence ID" value="XM_020206926.1"/>
</dbReference>
<evidence type="ECO:0008006" key="5">
    <source>
        <dbReference type="Google" id="ProtNLM"/>
    </source>
</evidence>
<evidence type="ECO:0000313" key="4">
    <source>
        <dbReference type="Proteomes" id="UP000094285"/>
    </source>
</evidence>
<keyword evidence="4" id="KW-1185">Reference proteome</keyword>
<gene>
    <name evidence="3" type="ORF">CANTADRAFT_23167</name>
</gene>
<dbReference type="AlphaFoldDB" id="A0A1E4SEU9"/>
<feature type="compositionally biased region" description="Basic and acidic residues" evidence="2">
    <location>
        <begin position="409"/>
        <end position="423"/>
    </location>
</feature>
<organism evidence="3 4">
    <name type="scientific">Suhomyces tanzawaensis NRRL Y-17324</name>
    <dbReference type="NCBI Taxonomy" id="984487"/>
    <lineage>
        <taxon>Eukaryota</taxon>
        <taxon>Fungi</taxon>
        <taxon>Dikarya</taxon>
        <taxon>Ascomycota</taxon>
        <taxon>Saccharomycotina</taxon>
        <taxon>Pichiomycetes</taxon>
        <taxon>Debaryomycetaceae</taxon>
        <taxon>Suhomyces</taxon>
    </lineage>
</organism>
<evidence type="ECO:0000256" key="2">
    <source>
        <dbReference type="SAM" id="MobiDB-lite"/>
    </source>
</evidence>
<dbReference type="OrthoDB" id="5394106at2759"/>
<proteinExistence type="predicted"/>
<dbReference type="EMBL" id="KV453914">
    <property type="protein sequence ID" value="ODV78059.1"/>
    <property type="molecule type" value="Genomic_DNA"/>
</dbReference>
<feature type="region of interest" description="Disordered" evidence="2">
    <location>
        <begin position="1"/>
        <end position="58"/>
    </location>
</feature>
<feature type="compositionally biased region" description="Basic and acidic residues" evidence="2">
    <location>
        <begin position="235"/>
        <end position="244"/>
    </location>
</feature>